<dbReference type="InterPro" id="IPR019554">
    <property type="entry name" value="Soluble_ligand-bd"/>
</dbReference>
<keyword evidence="6 8" id="KW-0408">Iron</keyword>
<dbReference type="SUPFAM" id="SSF142019">
    <property type="entry name" value="Nqo1 FMN-binding domain-like"/>
    <property type="match status" value="1"/>
</dbReference>
<dbReference type="PANTHER" id="PTHR43034">
    <property type="entry name" value="ION-TRANSLOCATING OXIDOREDUCTASE COMPLEX SUBUNIT C"/>
    <property type="match status" value="1"/>
</dbReference>
<dbReference type="Pfam" id="PF10531">
    <property type="entry name" value="SLBB"/>
    <property type="match status" value="1"/>
</dbReference>
<dbReference type="OrthoDB" id="9767754at2"/>
<keyword evidence="1 8" id="KW-0813">Transport</keyword>
<dbReference type="InterPro" id="IPR026902">
    <property type="entry name" value="RnfC_N"/>
</dbReference>
<keyword evidence="8" id="KW-1003">Cell membrane</keyword>
<dbReference type="GO" id="GO:0005886">
    <property type="term" value="C:plasma membrane"/>
    <property type="evidence" value="ECO:0007669"/>
    <property type="project" value="UniProtKB-SubCell"/>
</dbReference>
<dbReference type="InterPro" id="IPR037225">
    <property type="entry name" value="Nuo51_FMN-bd_sf"/>
</dbReference>
<dbReference type="SUPFAM" id="SSF46548">
    <property type="entry name" value="alpha-helical ferredoxin"/>
    <property type="match status" value="1"/>
</dbReference>
<dbReference type="Proteomes" id="UP000287601">
    <property type="component" value="Chromosome"/>
</dbReference>
<name>A0A410PYI9_9FIRM</name>
<dbReference type="GO" id="GO:0009055">
    <property type="term" value="F:electron transfer activity"/>
    <property type="evidence" value="ECO:0007669"/>
    <property type="project" value="InterPro"/>
</dbReference>
<feature type="binding site" evidence="8">
    <location>
        <position position="369"/>
    </location>
    <ligand>
        <name>[4Fe-4S] cluster</name>
        <dbReference type="ChEBI" id="CHEBI:49883"/>
        <label>1</label>
    </ligand>
</feature>
<evidence type="ECO:0000313" key="11">
    <source>
        <dbReference type="Proteomes" id="UP000287601"/>
    </source>
</evidence>
<keyword evidence="4 8" id="KW-0677">Repeat</keyword>
<keyword evidence="7 8" id="KW-0411">Iron-sulfur</keyword>
<evidence type="ECO:0000256" key="3">
    <source>
        <dbReference type="ARBA" id="ARBA00022723"/>
    </source>
</evidence>
<keyword evidence="8" id="KW-1278">Translocase</keyword>
<dbReference type="Pfam" id="PF01512">
    <property type="entry name" value="Complex1_51K"/>
    <property type="match status" value="1"/>
</dbReference>
<dbReference type="Pfam" id="PF13375">
    <property type="entry name" value="RnfC_N"/>
    <property type="match status" value="1"/>
</dbReference>
<dbReference type="Gene3D" id="3.40.50.11540">
    <property type="entry name" value="NADH-ubiquinone oxidoreductase 51kDa subunit"/>
    <property type="match status" value="1"/>
</dbReference>
<dbReference type="InterPro" id="IPR011538">
    <property type="entry name" value="Nuo51_FMN-bd"/>
</dbReference>
<comment type="subunit">
    <text evidence="8">The complex is composed of six subunits: RnfA, RnfB, RnfC, RnfD, RnfE and RnfG.</text>
</comment>
<proteinExistence type="inferred from homology"/>
<protein>
    <recommendedName>
        <fullName evidence="8">Ion-translocating oxidoreductase complex subunit C</fullName>
        <ecNumber evidence="8">7.-.-.-</ecNumber>
    </recommendedName>
    <alternativeName>
        <fullName evidence="8">Rnf electron transport complex subunit C</fullName>
    </alternativeName>
</protein>
<dbReference type="RefSeq" id="WP_128746652.1">
    <property type="nucleotide sequence ID" value="NZ_CP035281.1"/>
</dbReference>
<evidence type="ECO:0000256" key="1">
    <source>
        <dbReference type="ARBA" id="ARBA00022448"/>
    </source>
</evidence>
<keyword evidence="5 8" id="KW-0249">Electron transport</keyword>
<dbReference type="GO" id="GO:0022900">
    <property type="term" value="P:electron transport chain"/>
    <property type="evidence" value="ECO:0007669"/>
    <property type="project" value="UniProtKB-UniRule"/>
</dbReference>
<keyword evidence="3 8" id="KW-0479">Metal-binding</keyword>
<dbReference type="AlphaFoldDB" id="A0A410PYI9"/>
<keyword evidence="11" id="KW-1185">Reference proteome</keyword>
<organism evidence="10 11">
    <name type="scientific">Aminipila luticellarii</name>
    <dbReference type="NCBI Taxonomy" id="2507160"/>
    <lineage>
        <taxon>Bacteria</taxon>
        <taxon>Bacillati</taxon>
        <taxon>Bacillota</taxon>
        <taxon>Clostridia</taxon>
        <taxon>Peptostreptococcales</taxon>
        <taxon>Anaerovoracaceae</taxon>
        <taxon>Aminipila</taxon>
    </lineage>
</organism>
<feature type="binding site" evidence="8">
    <location>
        <position position="366"/>
    </location>
    <ligand>
        <name>[4Fe-4S] cluster</name>
        <dbReference type="ChEBI" id="CHEBI:49883"/>
        <label>1</label>
    </ligand>
</feature>
<keyword evidence="2 8" id="KW-0004">4Fe-4S</keyword>
<dbReference type="PANTHER" id="PTHR43034:SF2">
    <property type="entry name" value="ION-TRANSLOCATING OXIDOREDUCTASE COMPLEX SUBUNIT C"/>
    <property type="match status" value="1"/>
</dbReference>
<evidence type="ECO:0000256" key="5">
    <source>
        <dbReference type="ARBA" id="ARBA00022982"/>
    </source>
</evidence>
<dbReference type="KEGG" id="amij:EQM06_12330"/>
<evidence type="ECO:0000256" key="2">
    <source>
        <dbReference type="ARBA" id="ARBA00022485"/>
    </source>
</evidence>
<feature type="binding site" evidence="8">
    <location>
        <position position="405"/>
    </location>
    <ligand>
        <name>[4Fe-4S] cluster</name>
        <dbReference type="ChEBI" id="CHEBI:49883"/>
        <label>2</label>
    </ligand>
</feature>
<comment type="function">
    <text evidence="8">Part of a membrane-bound complex that couples electron transfer with translocation of ions across the membrane.</text>
</comment>
<dbReference type="Pfam" id="PF13237">
    <property type="entry name" value="Fer4_10"/>
    <property type="match status" value="1"/>
</dbReference>
<keyword evidence="8" id="KW-0472">Membrane</keyword>
<dbReference type="NCBIfam" id="NF003454">
    <property type="entry name" value="PRK05035.1"/>
    <property type="match status" value="1"/>
</dbReference>
<dbReference type="InterPro" id="IPR017900">
    <property type="entry name" value="4Fe4S_Fe_S_CS"/>
</dbReference>
<accession>A0A410PYI9</accession>
<evidence type="ECO:0000256" key="6">
    <source>
        <dbReference type="ARBA" id="ARBA00023004"/>
    </source>
</evidence>
<dbReference type="GO" id="GO:0051539">
    <property type="term" value="F:4 iron, 4 sulfur cluster binding"/>
    <property type="evidence" value="ECO:0007669"/>
    <property type="project" value="UniProtKB-KW"/>
</dbReference>
<feature type="domain" description="4Fe-4S ferredoxin-type" evidence="9">
    <location>
        <begin position="395"/>
        <end position="426"/>
    </location>
</feature>
<gene>
    <name evidence="10" type="primary">rsxC</name>
    <name evidence="8" type="synonym">rnfC</name>
    <name evidence="10" type="ORF">EQM06_12330</name>
</gene>
<dbReference type="PROSITE" id="PS51379">
    <property type="entry name" value="4FE4S_FER_2"/>
    <property type="match status" value="2"/>
</dbReference>
<evidence type="ECO:0000256" key="8">
    <source>
        <dbReference type="HAMAP-Rule" id="MF_00461"/>
    </source>
</evidence>
<dbReference type="InterPro" id="IPR010208">
    <property type="entry name" value="Ion_transpt_RnfC/RsxC"/>
</dbReference>
<feature type="binding site" evidence="8">
    <location>
        <position position="372"/>
    </location>
    <ligand>
        <name>[4Fe-4S] cluster</name>
        <dbReference type="ChEBI" id="CHEBI:49883"/>
        <label>1</label>
    </ligand>
</feature>
<dbReference type="InterPro" id="IPR017896">
    <property type="entry name" value="4Fe4S_Fe-S-bd"/>
</dbReference>
<reference evidence="10 11" key="1">
    <citation type="submission" date="2019-01" db="EMBL/GenBank/DDBJ databases">
        <title>Draft genomes of a novel of Aminipila strains.</title>
        <authorList>
            <person name="Ma S."/>
        </authorList>
    </citation>
    <scope>NUCLEOTIDE SEQUENCE [LARGE SCALE GENOMIC DNA]</scope>
    <source>
        <strain evidence="11">JN-39</strain>
    </source>
</reference>
<dbReference type="PROSITE" id="PS00198">
    <property type="entry name" value="4FE4S_FER_1"/>
    <property type="match status" value="2"/>
</dbReference>
<evidence type="ECO:0000259" key="9">
    <source>
        <dbReference type="PROSITE" id="PS51379"/>
    </source>
</evidence>
<comment type="similarity">
    <text evidence="8">Belongs to the 4Fe4S bacterial-type ferredoxin family. RnfC subfamily.</text>
</comment>
<feature type="domain" description="4Fe-4S ferredoxin-type" evidence="9">
    <location>
        <begin position="356"/>
        <end position="387"/>
    </location>
</feature>
<dbReference type="EMBL" id="CP035281">
    <property type="protein sequence ID" value="QAT43945.1"/>
    <property type="molecule type" value="Genomic_DNA"/>
</dbReference>
<feature type="binding site" evidence="8">
    <location>
        <position position="415"/>
    </location>
    <ligand>
        <name>[4Fe-4S] cluster</name>
        <dbReference type="ChEBI" id="CHEBI:49883"/>
        <label>1</label>
    </ligand>
</feature>
<dbReference type="NCBIfam" id="TIGR01945">
    <property type="entry name" value="rnfC"/>
    <property type="match status" value="1"/>
</dbReference>
<feature type="binding site" evidence="8">
    <location>
        <position position="408"/>
    </location>
    <ligand>
        <name>[4Fe-4S] cluster</name>
        <dbReference type="ChEBI" id="CHEBI:49883"/>
        <label>2</label>
    </ligand>
</feature>
<sequence>MAEKKKHLQSIHVPHNKNTVECETERMPIPDFVYISMSQHIGAPCRPLVKKGDSVKVGQPIGDSDVPMSVPIHSSVSGIVSGIEESRSDNGGKNTLVVIEADKKQELWEGIQAPKAGSREEFIQAVRASGLVGLGGAAFPTHIKYNPKNIQDVTTLIINGAECEPFITSDHRIMVEETENIIDGALLVMKQLGMQEGFIGVEDNKPDAIAALRSMIEQKGNPNIEVIPLRSRYPQGAERVMVYEVTGKTMDAGVLPADLGVILSNVTSIAFIGQYFKNGIPLIAKRITVDGDAISRPANVLCPIGTKIADVVEFCGGYKEPPKKILMGGPMMGRAIFSDQLPVIKNNNAILIFAGEQAWVKEETACINCGRCYRACPFKLMPTLLSSAVKRRDAGALERLKVMQCMECGSCSYICPARRPLSFNNKLGKAIVKEAQSK</sequence>
<evidence type="ECO:0000313" key="10">
    <source>
        <dbReference type="EMBL" id="QAT43945.1"/>
    </source>
</evidence>
<comment type="subcellular location">
    <subcellularLocation>
        <location evidence="8">Cell membrane</location>
        <topology evidence="8">Peripheral membrane protein</topology>
    </subcellularLocation>
</comment>
<dbReference type="GO" id="GO:0046872">
    <property type="term" value="F:metal ion binding"/>
    <property type="evidence" value="ECO:0007669"/>
    <property type="project" value="UniProtKB-KW"/>
</dbReference>
<feature type="binding site" evidence="8">
    <location>
        <position position="411"/>
    </location>
    <ligand>
        <name>[4Fe-4S] cluster</name>
        <dbReference type="ChEBI" id="CHEBI:49883"/>
        <label>2</label>
    </ligand>
</feature>
<evidence type="ECO:0000256" key="4">
    <source>
        <dbReference type="ARBA" id="ARBA00022737"/>
    </source>
</evidence>
<dbReference type="HAMAP" id="MF_00461">
    <property type="entry name" value="RsxC_RnfC"/>
    <property type="match status" value="1"/>
</dbReference>
<comment type="cofactor">
    <cofactor evidence="8">
        <name>[4Fe-4S] cluster</name>
        <dbReference type="ChEBI" id="CHEBI:49883"/>
    </cofactor>
    <text evidence="8">Binds 2 [4Fe-4S] clusters per subunit.</text>
</comment>
<evidence type="ECO:0000256" key="7">
    <source>
        <dbReference type="ARBA" id="ARBA00023014"/>
    </source>
</evidence>
<feature type="binding site" evidence="8">
    <location>
        <position position="376"/>
    </location>
    <ligand>
        <name>[4Fe-4S] cluster</name>
        <dbReference type="ChEBI" id="CHEBI:49883"/>
        <label>2</label>
    </ligand>
</feature>
<dbReference type="Gene3D" id="3.30.70.20">
    <property type="match status" value="1"/>
</dbReference>
<dbReference type="EC" id="7.-.-.-" evidence="8"/>